<dbReference type="AlphaFoldDB" id="A0A699ZMU4"/>
<comment type="caution">
    <text evidence="1">The sequence shown here is derived from an EMBL/GenBank/DDBJ whole genome shotgun (WGS) entry which is preliminary data.</text>
</comment>
<name>A0A699ZMU4_HAELA</name>
<feature type="non-terminal residue" evidence="1">
    <location>
        <position position="1"/>
    </location>
</feature>
<dbReference type="Proteomes" id="UP000485058">
    <property type="component" value="Unassembled WGS sequence"/>
</dbReference>
<dbReference type="EMBL" id="BLLF01002413">
    <property type="protein sequence ID" value="GFH23993.1"/>
    <property type="molecule type" value="Genomic_DNA"/>
</dbReference>
<organism evidence="1 2">
    <name type="scientific">Haematococcus lacustris</name>
    <name type="common">Green alga</name>
    <name type="synonym">Haematococcus pluvialis</name>
    <dbReference type="NCBI Taxonomy" id="44745"/>
    <lineage>
        <taxon>Eukaryota</taxon>
        <taxon>Viridiplantae</taxon>
        <taxon>Chlorophyta</taxon>
        <taxon>core chlorophytes</taxon>
        <taxon>Chlorophyceae</taxon>
        <taxon>CS clade</taxon>
        <taxon>Chlamydomonadales</taxon>
        <taxon>Haematococcaceae</taxon>
        <taxon>Haematococcus</taxon>
    </lineage>
</organism>
<proteinExistence type="predicted"/>
<evidence type="ECO:0000313" key="2">
    <source>
        <dbReference type="Proteomes" id="UP000485058"/>
    </source>
</evidence>
<gene>
    <name evidence="1" type="ORF">HaLaN_21703</name>
</gene>
<protein>
    <submittedName>
        <fullName evidence="1">Uncharacterized protein</fullName>
    </submittedName>
</protein>
<evidence type="ECO:0000313" key="1">
    <source>
        <dbReference type="EMBL" id="GFH23993.1"/>
    </source>
</evidence>
<accession>A0A699ZMU4</accession>
<keyword evidence="2" id="KW-1185">Reference proteome</keyword>
<reference evidence="1 2" key="1">
    <citation type="submission" date="2020-02" db="EMBL/GenBank/DDBJ databases">
        <title>Draft genome sequence of Haematococcus lacustris strain NIES-144.</title>
        <authorList>
            <person name="Morimoto D."/>
            <person name="Nakagawa S."/>
            <person name="Yoshida T."/>
            <person name="Sawayama S."/>
        </authorList>
    </citation>
    <scope>NUCLEOTIDE SEQUENCE [LARGE SCALE GENOMIC DNA]</scope>
    <source>
        <strain evidence="1 2">NIES-144</strain>
    </source>
</reference>
<sequence length="80" mass="9372">MLDCQWLSWQPGQGSYRYNWQVWRRGPGTRQPLVTLRMSDKDDTPPAVRFTTQGGRWAQQQQQEGGHYPRVCACSDLQQF</sequence>